<dbReference type="EMBL" id="OV170228">
    <property type="protein sequence ID" value="CAH0729828.1"/>
    <property type="molecule type" value="Genomic_DNA"/>
</dbReference>
<sequence>MSKWKLCRQTFGNEEFELSEGDEVTIGRGLDNTITLSSIVISRNHCLIKVKDSEVLVTDLKSSNGIYVGLKKIPPNIPYALTDADIIGFGWTVGAPLVKISDNEKYVFKLIKCITPLKNRILFQNNTESEEIDELSSDDTKAEIPRSDVKSPIFETKLSLKRKLESKPKNVVVNDVIDIISDTDTISNAEDCIKKMKVEQPEELLTKLELKKECEDIQFEAFNVKQEYLGYDELIEINSDSDSESELFIRLSQSSPSKPYTNHKRSDKQDKHNENSSYSQLDDDVIFDDNMENIHEEDFIDDIIMIPTDLPENKLDEFKDTVDGTSNNLVTEHVEIPSVEINICDKLKDTVISTNLDTEPTEKAITPLSPPAQTSTAITKKTQMIEPLIKPTRRKSHHVNQKSKKTSSKHSKEKKQSSTSKKSITNSQKEERKRKLKEIASKEKDIDVENKEKGSTSNSNKSVINVKVTTSNRGAFLTDDSKAADKFHTKRDKKSREKGKEASEPNTTSTKTSKSTKTTEKTSIDQKNDTECIKTIEAKEQIRHENDKSKTSKEKDSQKESNSKSHSSSRKPLKSKSSQEQIPLKNLKPLTDSLESLPGKPVSKVQPLLTPKKTKKQVRFSNTPPVVYEFEIEPGNQMKKTSSVRTSLVDARKMPIFSLEKITLMKILRWNPQWLEEQKSYVDPPPILGHNNPPMALLHNFNSHSQYVGLVGDLLLMEIWECLTQAYSRNHNQNNVFQLRVESLPPVPSQERYFDLCNLSVNISLLTSEVKNVPRVGEIMILEFGPADKINRRFFFVHNVRCLPSPPNNKNSFFSLSLYTTFTNKIKDLKRGEVMIGRTIAYINKELMLFDAMEYLAGSPLSDAILRPQPYHFSHDNITNPDDIKIQWTKTLNSSQKLAVASSVSAALGDQPRIQMVQGPPGTGKSSVICAIVMTYFYNATNERKQNRGKILICATSNAAVDELVIRLLNIRQSLPKVYQLSGVHNTSVVAYHGTRRCCVLMSQHIYLLWQSVKSVDEQSQCATDQRFRMVRVGRLEAMHARARDVSSQQLAQRDAARAHDVQPALDEEISHLEAKINMWKTAEREAKDRVRIAYCRERMSHLVNRISLIRGAGGSGGGGEEVRPEQLVQAERRIIECADIVVTTLASAHNHKMRVLKGRIALCIVDEAGQAIEPEALIPLTLDVTRLTLIGDPQQLPGFICSQRAKQHGLGESLFSRLSSCAEAWGGGAVLLDRQYRMHAAIADYPNRAFYGGRVRSAPPAAPPGLALPPYALLGIASGDRGQGATYANETEAWGVARVAAALAREARARGLALAVLTPYSAHRDLLRDCLRRLQDQSEPPVEVNTVDSFQGQERDVVVVSLARSSGVGFLTDTGRMNVMLTRARHSLFVCLNPLALVKNNQWQTLIDDAQRRKLYITLPSRMCQPASSKSISHEEVLKHIIIK</sequence>
<evidence type="ECO:0000256" key="5">
    <source>
        <dbReference type="SAM" id="MobiDB-lite"/>
    </source>
</evidence>
<keyword evidence="8" id="KW-1185">Reference proteome</keyword>
<name>A0A8J9V1A1_9NEOP</name>
<dbReference type="GO" id="GO:0016604">
    <property type="term" value="C:nuclear body"/>
    <property type="evidence" value="ECO:0007669"/>
    <property type="project" value="TreeGrafter"/>
</dbReference>
<feature type="compositionally biased region" description="Low complexity" evidence="5">
    <location>
        <begin position="507"/>
        <end position="516"/>
    </location>
</feature>
<evidence type="ECO:0000256" key="3">
    <source>
        <dbReference type="ARBA" id="ARBA00022806"/>
    </source>
</evidence>
<dbReference type="Gene3D" id="3.40.50.300">
    <property type="entry name" value="P-loop containing nucleotide triphosphate hydrolases"/>
    <property type="match status" value="2"/>
</dbReference>
<evidence type="ECO:0000256" key="2">
    <source>
        <dbReference type="ARBA" id="ARBA00022801"/>
    </source>
</evidence>
<feature type="compositionally biased region" description="Polar residues" evidence="5">
    <location>
        <begin position="371"/>
        <end position="382"/>
    </location>
</feature>
<feature type="region of interest" description="Disordered" evidence="5">
    <location>
        <begin position="251"/>
        <end position="284"/>
    </location>
</feature>
<evidence type="ECO:0000313" key="7">
    <source>
        <dbReference type="EMBL" id="CAH0729828.1"/>
    </source>
</evidence>
<dbReference type="GO" id="GO:0006369">
    <property type="term" value="P:termination of RNA polymerase II transcription"/>
    <property type="evidence" value="ECO:0007669"/>
    <property type="project" value="TreeGrafter"/>
</dbReference>
<keyword evidence="3" id="KW-0347">Helicase</keyword>
<accession>A0A8J9V1A1</accession>
<feature type="compositionally biased region" description="Basic residues" evidence="5">
    <location>
        <begin position="391"/>
        <end position="413"/>
    </location>
</feature>
<dbReference type="Pfam" id="PF13086">
    <property type="entry name" value="AAA_11"/>
    <property type="match status" value="1"/>
</dbReference>
<dbReference type="SUPFAM" id="SSF52540">
    <property type="entry name" value="P-loop containing nucleoside triphosphate hydrolases"/>
    <property type="match status" value="1"/>
</dbReference>
<dbReference type="FunFam" id="3.40.50.300:FF:000326">
    <property type="entry name" value="P-loop containing nucleoside triphosphate hydrolase"/>
    <property type="match status" value="1"/>
</dbReference>
<dbReference type="CDD" id="cd18808">
    <property type="entry name" value="SF1_C_Upf1"/>
    <property type="match status" value="1"/>
</dbReference>
<keyword evidence="1" id="KW-0547">Nucleotide-binding</keyword>
<dbReference type="SUPFAM" id="SSF49879">
    <property type="entry name" value="SMAD/FHA domain"/>
    <property type="match status" value="1"/>
</dbReference>
<dbReference type="GO" id="GO:0016787">
    <property type="term" value="F:hydrolase activity"/>
    <property type="evidence" value="ECO:0007669"/>
    <property type="project" value="UniProtKB-KW"/>
</dbReference>
<feature type="non-terminal residue" evidence="7">
    <location>
        <position position="1445"/>
    </location>
</feature>
<organism evidence="7 8">
    <name type="scientific">Brenthis ino</name>
    <name type="common">lesser marbled fritillary</name>
    <dbReference type="NCBI Taxonomy" id="405034"/>
    <lineage>
        <taxon>Eukaryota</taxon>
        <taxon>Metazoa</taxon>
        <taxon>Ecdysozoa</taxon>
        <taxon>Arthropoda</taxon>
        <taxon>Hexapoda</taxon>
        <taxon>Insecta</taxon>
        <taxon>Pterygota</taxon>
        <taxon>Neoptera</taxon>
        <taxon>Endopterygota</taxon>
        <taxon>Lepidoptera</taxon>
        <taxon>Glossata</taxon>
        <taxon>Ditrysia</taxon>
        <taxon>Papilionoidea</taxon>
        <taxon>Nymphalidae</taxon>
        <taxon>Heliconiinae</taxon>
        <taxon>Argynnini</taxon>
        <taxon>Brenthis</taxon>
    </lineage>
</organism>
<dbReference type="OrthoDB" id="2285229at2759"/>
<dbReference type="Pfam" id="PF00498">
    <property type="entry name" value="FHA"/>
    <property type="match status" value="1"/>
</dbReference>
<dbReference type="PANTHER" id="PTHR10887:SF495">
    <property type="entry name" value="HELICASE SENATAXIN ISOFORM X1-RELATED"/>
    <property type="match status" value="1"/>
</dbReference>
<evidence type="ECO:0000313" key="8">
    <source>
        <dbReference type="Proteomes" id="UP000838878"/>
    </source>
</evidence>
<dbReference type="InterPro" id="IPR041677">
    <property type="entry name" value="DNA2/NAM7_AAA_11"/>
</dbReference>
<dbReference type="GO" id="GO:0005524">
    <property type="term" value="F:ATP binding"/>
    <property type="evidence" value="ECO:0007669"/>
    <property type="project" value="UniProtKB-KW"/>
</dbReference>
<proteinExistence type="predicted"/>
<evidence type="ECO:0000259" key="6">
    <source>
        <dbReference type="PROSITE" id="PS50006"/>
    </source>
</evidence>
<feature type="compositionally biased region" description="Basic and acidic residues" evidence="5">
    <location>
        <begin position="428"/>
        <end position="454"/>
    </location>
</feature>
<feature type="compositionally biased region" description="Polar residues" evidence="5">
    <location>
        <begin position="251"/>
        <end position="260"/>
    </location>
</feature>
<dbReference type="SMART" id="SM00240">
    <property type="entry name" value="FHA"/>
    <property type="match status" value="1"/>
</dbReference>
<feature type="compositionally biased region" description="Low complexity" evidence="5">
    <location>
        <begin position="417"/>
        <end position="427"/>
    </location>
</feature>
<dbReference type="InterPro" id="IPR008984">
    <property type="entry name" value="SMAD_FHA_dom_sf"/>
</dbReference>
<feature type="compositionally biased region" description="Basic and acidic residues" evidence="5">
    <location>
        <begin position="494"/>
        <end position="503"/>
    </location>
</feature>
<dbReference type="Gene3D" id="2.60.200.20">
    <property type="match status" value="1"/>
</dbReference>
<protein>
    <recommendedName>
        <fullName evidence="6">FHA domain-containing protein</fullName>
    </recommendedName>
</protein>
<dbReference type="InterPro" id="IPR000253">
    <property type="entry name" value="FHA_dom"/>
</dbReference>
<dbReference type="Proteomes" id="UP000838878">
    <property type="component" value="Chromosome 8"/>
</dbReference>
<dbReference type="PROSITE" id="PS50006">
    <property type="entry name" value="FHA_DOMAIN"/>
    <property type="match status" value="1"/>
</dbReference>
<dbReference type="InterPro" id="IPR027417">
    <property type="entry name" value="P-loop_NTPase"/>
</dbReference>
<dbReference type="GO" id="GO:0001147">
    <property type="term" value="F:transcription termination site sequence-specific DNA binding"/>
    <property type="evidence" value="ECO:0007669"/>
    <property type="project" value="TreeGrafter"/>
</dbReference>
<evidence type="ECO:0000256" key="4">
    <source>
        <dbReference type="ARBA" id="ARBA00022840"/>
    </source>
</evidence>
<dbReference type="GO" id="GO:0004386">
    <property type="term" value="F:helicase activity"/>
    <property type="evidence" value="ECO:0007669"/>
    <property type="project" value="UniProtKB-KW"/>
</dbReference>
<keyword evidence="4" id="KW-0067">ATP-binding</keyword>
<gene>
    <name evidence="7" type="ORF">BINO364_LOCUS14881</name>
</gene>
<feature type="compositionally biased region" description="Polar residues" evidence="5">
    <location>
        <begin position="455"/>
        <end position="466"/>
    </location>
</feature>
<evidence type="ECO:0000256" key="1">
    <source>
        <dbReference type="ARBA" id="ARBA00022741"/>
    </source>
</evidence>
<dbReference type="Pfam" id="PF13087">
    <property type="entry name" value="AAA_12"/>
    <property type="match status" value="1"/>
</dbReference>
<dbReference type="GO" id="GO:0005694">
    <property type="term" value="C:chromosome"/>
    <property type="evidence" value="ECO:0007669"/>
    <property type="project" value="UniProtKB-ARBA"/>
</dbReference>
<dbReference type="PANTHER" id="PTHR10887">
    <property type="entry name" value="DNA2/NAM7 HELICASE FAMILY"/>
    <property type="match status" value="1"/>
</dbReference>
<feature type="compositionally biased region" description="Basic and acidic residues" evidence="5">
    <location>
        <begin position="517"/>
        <end position="563"/>
    </location>
</feature>
<keyword evidence="2" id="KW-0378">Hydrolase</keyword>
<reference evidence="7" key="1">
    <citation type="submission" date="2021-12" db="EMBL/GenBank/DDBJ databases">
        <authorList>
            <person name="Martin H S."/>
        </authorList>
    </citation>
    <scope>NUCLEOTIDE SEQUENCE</scope>
</reference>
<dbReference type="InterPro" id="IPR045055">
    <property type="entry name" value="DNA2/NAM7-like"/>
</dbReference>
<feature type="region of interest" description="Disordered" evidence="5">
    <location>
        <begin position="481"/>
        <end position="585"/>
    </location>
</feature>
<feature type="region of interest" description="Disordered" evidence="5">
    <location>
        <begin position="362"/>
        <end position="466"/>
    </location>
</feature>
<dbReference type="InterPro" id="IPR047187">
    <property type="entry name" value="SF1_C_Upf1"/>
</dbReference>
<dbReference type="InterPro" id="IPR041679">
    <property type="entry name" value="DNA2/NAM7-like_C"/>
</dbReference>
<feature type="domain" description="FHA" evidence="6">
    <location>
        <begin position="24"/>
        <end position="73"/>
    </location>
</feature>